<evidence type="ECO:0000313" key="18">
    <source>
        <dbReference type="Proteomes" id="UP000240653"/>
    </source>
</evidence>
<dbReference type="PANTHER" id="PTHR43520:SF5">
    <property type="entry name" value="CATION-TRANSPORTING P-TYPE ATPASE-RELATED"/>
    <property type="match status" value="1"/>
</dbReference>
<name>A0A2P7RXW6_9HYPH</name>
<evidence type="ECO:0000256" key="2">
    <source>
        <dbReference type="ARBA" id="ARBA00006024"/>
    </source>
</evidence>
<evidence type="ECO:0000256" key="7">
    <source>
        <dbReference type="ARBA" id="ARBA00022723"/>
    </source>
</evidence>
<evidence type="ECO:0000256" key="5">
    <source>
        <dbReference type="ARBA" id="ARBA00022553"/>
    </source>
</evidence>
<feature type="transmembrane region" description="Helical" evidence="15">
    <location>
        <begin position="394"/>
        <end position="420"/>
    </location>
</feature>
<organism evidence="17 18">
    <name type="scientific">Pseudaminobacter soli</name>
    <name type="common">ex Li et al. 2025</name>
    <dbReference type="NCBI Taxonomy" id="1295366"/>
    <lineage>
        <taxon>Bacteria</taxon>
        <taxon>Pseudomonadati</taxon>
        <taxon>Pseudomonadota</taxon>
        <taxon>Alphaproteobacteria</taxon>
        <taxon>Hyphomicrobiales</taxon>
        <taxon>Phyllobacteriaceae</taxon>
        <taxon>Pseudaminobacter</taxon>
    </lineage>
</organism>
<evidence type="ECO:0000256" key="14">
    <source>
        <dbReference type="ARBA" id="ARBA00023136"/>
    </source>
</evidence>
<feature type="transmembrane region" description="Helical" evidence="15">
    <location>
        <begin position="367"/>
        <end position="388"/>
    </location>
</feature>
<evidence type="ECO:0000256" key="10">
    <source>
        <dbReference type="ARBA" id="ARBA00022842"/>
    </source>
</evidence>
<dbReference type="GO" id="GO:0005886">
    <property type="term" value="C:plasma membrane"/>
    <property type="evidence" value="ECO:0007669"/>
    <property type="project" value="UniProtKB-SubCell"/>
</dbReference>
<evidence type="ECO:0000256" key="12">
    <source>
        <dbReference type="ARBA" id="ARBA00022989"/>
    </source>
</evidence>
<protein>
    <submittedName>
        <fullName evidence="17">Nitrogen fixation protein FixI</fullName>
    </submittedName>
</protein>
<dbReference type="PROSITE" id="PS50846">
    <property type="entry name" value="HMA_2"/>
    <property type="match status" value="1"/>
</dbReference>
<dbReference type="Gene3D" id="2.70.150.10">
    <property type="entry name" value="Calcium-transporting ATPase, cytoplasmic transduction domain A"/>
    <property type="match status" value="1"/>
</dbReference>
<dbReference type="NCBIfam" id="TIGR01511">
    <property type="entry name" value="ATPase-IB1_Cu"/>
    <property type="match status" value="1"/>
</dbReference>
<keyword evidence="9 15" id="KW-0067">ATP-binding</keyword>
<dbReference type="Pfam" id="PF00403">
    <property type="entry name" value="HMA"/>
    <property type="match status" value="1"/>
</dbReference>
<dbReference type="InterPro" id="IPR006121">
    <property type="entry name" value="HMA_dom"/>
</dbReference>
<dbReference type="OrthoDB" id="391538at2"/>
<dbReference type="EMBL" id="PXYL01000024">
    <property type="protein sequence ID" value="PSJ55051.1"/>
    <property type="molecule type" value="Genomic_DNA"/>
</dbReference>
<reference evidence="17 18" key="1">
    <citation type="submission" date="2018-03" db="EMBL/GenBank/DDBJ databases">
        <title>The draft genome of Mesorhizobium soli JCM 19897.</title>
        <authorList>
            <person name="Li L."/>
            <person name="Liu L."/>
            <person name="Liang L."/>
            <person name="Wang T."/>
            <person name="Zhang X."/>
        </authorList>
    </citation>
    <scope>NUCLEOTIDE SEQUENCE [LARGE SCALE GENOMIC DNA]</scope>
    <source>
        <strain evidence="17 18">JCM 19897</strain>
    </source>
</reference>
<dbReference type="RefSeq" id="WP_106727097.1">
    <property type="nucleotide sequence ID" value="NZ_PXYL01000024.1"/>
</dbReference>
<dbReference type="GO" id="GO:0005524">
    <property type="term" value="F:ATP binding"/>
    <property type="evidence" value="ECO:0007669"/>
    <property type="project" value="UniProtKB-UniRule"/>
</dbReference>
<dbReference type="PRINTS" id="PR00119">
    <property type="entry name" value="CATATPASE"/>
</dbReference>
<dbReference type="GO" id="GO:0016887">
    <property type="term" value="F:ATP hydrolysis activity"/>
    <property type="evidence" value="ECO:0007669"/>
    <property type="project" value="InterPro"/>
</dbReference>
<comment type="similarity">
    <text evidence="2 15">Belongs to the cation transport ATPase (P-type) (TC 3.A.3) family. Type IB subfamily.</text>
</comment>
<accession>A0A2P7RXW6</accession>
<feature type="transmembrane region" description="Helical" evidence="15">
    <location>
        <begin position="211"/>
        <end position="229"/>
    </location>
</feature>
<keyword evidence="18" id="KW-1185">Reference proteome</keyword>
<dbReference type="SUPFAM" id="SSF56784">
    <property type="entry name" value="HAD-like"/>
    <property type="match status" value="1"/>
</dbReference>
<dbReference type="InterPro" id="IPR008250">
    <property type="entry name" value="ATPase_P-typ_transduc_dom_A_sf"/>
</dbReference>
<keyword evidence="4 15" id="KW-1003">Cell membrane</keyword>
<dbReference type="InterPro" id="IPR023298">
    <property type="entry name" value="ATPase_P-typ_TM_dom_sf"/>
</dbReference>
<keyword evidence="10" id="KW-0460">Magnesium</keyword>
<feature type="transmembrane region" description="Helical" evidence="15">
    <location>
        <begin position="118"/>
        <end position="139"/>
    </location>
</feature>
<feature type="transmembrane region" description="Helical" evidence="15">
    <location>
        <begin position="183"/>
        <end position="205"/>
    </location>
</feature>
<dbReference type="GO" id="GO:0055070">
    <property type="term" value="P:copper ion homeostasis"/>
    <property type="evidence" value="ECO:0007669"/>
    <property type="project" value="TreeGrafter"/>
</dbReference>
<keyword evidence="8 15" id="KW-0547">Nucleotide-binding</keyword>
<dbReference type="Gene3D" id="3.30.70.100">
    <property type="match status" value="1"/>
</dbReference>
<dbReference type="CDD" id="cd02092">
    <property type="entry name" value="P-type_ATPase_FixI-like"/>
    <property type="match status" value="1"/>
</dbReference>
<dbReference type="InterPro" id="IPR023214">
    <property type="entry name" value="HAD_sf"/>
</dbReference>
<evidence type="ECO:0000256" key="8">
    <source>
        <dbReference type="ARBA" id="ARBA00022741"/>
    </source>
</evidence>
<evidence type="ECO:0000256" key="3">
    <source>
        <dbReference type="ARBA" id="ARBA00022448"/>
    </source>
</evidence>
<evidence type="ECO:0000256" key="4">
    <source>
        <dbReference type="ARBA" id="ARBA00022475"/>
    </source>
</evidence>
<evidence type="ECO:0000256" key="13">
    <source>
        <dbReference type="ARBA" id="ARBA00023065"/>
    </source>
</evidence>
<keyword evidence="5" id="KW-0597">Phosphoprotein</keyword>
<keyword evidence="12 15" id="KW-1133">Transmembrane helix</keyword>
<dbReference type="SUPFAM" id="SSF81665">
    <property type="entry name" value="Calcium ATPase, transmembrane domain M"/>
    <property type="match status" value="1"/>
</dbReference>
<dbReference type="Pfam" id="PF00122">
    <property type="entry name" value="E1-E2_ATPase"/>
    <property type="match status" value="1"/>
</dbReference>
<proteinExistence type="inferred from homology"/>
<evidence type="ECO:0000256" key="1">
    <source>
        <dbReference type="ARBA" id="ARBA00004651"/>
    </source>
</evidence>
<dbReference type="Proteomes" id="UP000240653">
    <property type="component" value="Unassembled WGS sequence"/>
</dbReference>
<feature type="transmembrane region" description="Helical" evidence="15">
    <location>
        <begin position="151"/>
        <end position="171"/>
    </location>
</feature>
<dbReference type="InterPro" id="IPR023299">
    <property type="entry name" value="ATPase_P-typ_cyto_dom_N"/>
</dbReference>
<dbReference type="InterPro" id="IPR036412">
    <property type="entry name" value="HAD-like_sf"/>
</dbReference>
<dbReference type="InterPro" id="IPR017969">
    <property type="entry name" value="Heavy-metal-associated_CS"/>
</dbReference>
<dbReference type="InterPro" id="IPR036163">
    <property type="entry name" value="HMA_dom_sf"/>
</dbReference>
<comment type="caution">
    <text evidence="17">The sequence shown here is derived from an EMBL/GenBank/DDBJ whole genome shotgun (WGS) entry which is preliminary data.</text>
</comment>
<dbReference type="Gene3D" id="3.40.50.1000">
    <property type="entry name" value="HAD superfamily/HAD-like"/>
    <property type="match status" value="1"/>
</dbReference>
<gene>
    <name evidence="17" type="ORF">C7I85_26985</name>
</gene>
<keyword evidence="3" id="KW-0813">Transport</keyword>
<dbReference type="NCBIfam" id="TIGR01525">
    <property type="entry name" value="ATPase-IB_hvy"/>
    <property type="match status" value="1"/>
</dbReference>
<dbReference type="GO" id="GO:0005507">
    <property type="term" value="F:copper ion binding"/>
    <property type="evidence" value="ECO:0007669"/>
    <property type="project" value="TreeGrafter"/>
</dbReference>
<keyword evidence="11" id="KW-1278">Translocase</keyword>
<keyword evidence="14 15" id="KW-0472">Membrane</keyword>
<dbReference type="PANTHER" id="PTHR43520">
    <property type="entry name" value="ATP7, ISOFORM B"/>
    <property type="match status" value="1"/>
</dbReference>
<dbReference type="CDD" id="cd00371">
    <property type="entry name" value="HMA"/>
    <property type="match status" value="1"/>
</dbReference>
<dbReference type="PROSITE" id="PS01047">
    <property type="entry name" value="HMA_1"/>
    <property type="match status" value="1"/>
</dbReference>
<dbReference type="SUPFAM" id="SSF81653">
    <property type="entry name" value="Calcium ATPase, transduction domain A"/>
    <property type="match status" value="1"/>
</dbReference>
<sequence length="755" mass="79737">MSCCAPTEIVSDIERVERSAPSPEEMLLVSRALGDGIRQSDLSVPGVHCGACIQKIESGLSKLDGVVAARVNLSTRRVSVRWREGKMPPLFETLDRLGYEAHLFDPAADKKDETLGELIRALGISGFAAANVMLLSMSVWSGAEGSTRDMFHWVSALIATPALAFAGRIFFRSAWNGLKRGRANMDLPISIGVLLAYGMSLYETIHHGQHAYFDASVTLLFFLLIGRTLDHVMRERAREAVKGLARLAARGAMVLRPDGSRDYLPTEEIEPGMRILLAAGERVPVDAQVEEGASDLDCSLVSGESAPQHVAPGATLRAGTLNLTGPLTIRALVAAKDSFLAEMVRMMEAAEGGRTVYRRIADRASALYAPLVHLTAFVTFLGWMAVSGDLHRSITIAIAVLIITCPCALGLAVPIVQVVAARRLFESGIMVKDGSAMERLAEIDTVVFDKTGTLTVGAPRLVNANAIQSNTLALAAVMAAHSRHPLSKAIATAGASAPHQALSDIRELPGYGVEARAGENLYRLGRADWAVSGGNAETGTVLSRNGQFLAEFEFEDRLRDGAVESVRRLGDLGLQMEVLSGDRPAAVAKLSSALGIQAFRAGVLPGDKAERVTELTRDGRKPLMVGDGLNDAPALVAAHVSMAPATAADVGRNAADFVFLRESLSAVPLALRISKDSGRLIRQNLTLAVGYNAIAVPIAILGHVTPLVAALAMSLSSVLVVANALRLKGAAGPAIAQAAGNTKIGGSTLGSMEAV</sequence>
<dbReference type="GO" id="GO:0043682">
    <property type="term" value="F:P-type divalent copper transporter activity"/>
    <property type="evidence" value="ECO:0007669"/>
    <property type="project" value="TreeGrafter"/>
</dbReference>
<dbReference type="InterPro" id="IPR027256">
    <property type="entry name" value="P-typ_ATPase_IB"/>
</dbReference>
<evidence type="ECO:0000256" key="9">
    <source>
        <dbReference type="ARBA" id="ARBA00022840"/>
    </source>
</evidence>
<evidence type="ECO:0000256" key="15">
    <source>
        <dbReference type="RuleBase" id="RU362081"/>
    </source>
</evidence>
<dbReference type="NCBIfam" id="TIGR01494">
    <property type="entry name" value="ATPase_P-type"/>
    <property type="match status" value="1"/>
</dbReference>
<dbReference type="Pfam" id="PF00702">
    <property type="entry name" value="Hydrolase"/>
    <property type="match status" value="1"/>
</dbReference>
<dbReference type="PROSITE" id="PS00154">
    <property type="entry name" value="ATPASE_E1_E2"/>
    <property type="match status" value="1"/>
</dbReference>
<dbReference type="AlphaFoldDB" id="A0A2P7RXW6"/>
<feature type="transmembrane region" description="Helical" evidence="15">
    <location>
        <begin position="684"/>
        <end position="701"/>
    </location>
</feature>
<evidence type="ECO:0000256" key="6">
    <source>
        <dbReference type="ARBA" id="ARBA00022692"/>
    </source>
</evidence>
<evidence type="ECO:0000313" key="17">
    <source>
        <dbReference type="EMBL" id="PSJ55051.1"/>
    </source>
</evidence>
<keyword evidence="7 15" id="KW-0479">Metal-binding</keyword>
<feature type="domain" description="HMA" evidence="16">
    <location>
        <begin position="38"/>
        <end position="102"/>
    </location>
</feature>
<dbReference type="InterPro" id="IPR018303">
    <property type="entry name" value="ATPase_P-typ_P_site"/>
</dbReference>
<dbReference type="SUPFAM" id="SSF55008">
    <property type="entry name" value="HMA, heavy metal-associated domain"/>
    <property type="match status" value="1"/>
</dbReference>
<evidence type="ECO:0000256" key="11">
    <source>
        <dbReference type="ARBA" id="ARBA00022967"/>
    </source>
</evidence>
<comment type="subcellular location">
    <subcellularLocation>
        <location evidence="1">Cell membrane</location>
        <topology evidence="1">Multi-pass membrane protein</topology>
    </subcellularLocation>
</comment>
<evidence type="ECO:0000259" key="16">
    <source>
        <dbReference type="PROSITE" id="PS50846"/>
    </source>
</evidence>
<keyword evidence="13" id="KW-0406">Ion transport</keyword>
<dbReference type="InterPro" id="IPR059000">
    <property type="entry name" value="ATPase_P-type_domA"/>
</dbReference>
<dbReference type="PRINTS" id="PR00943">
    <property type="entry name" value="CUATPASE"/>
</dbReference>
<dbReference type="NCBIfam" id="TIGR01512">
    <property type="entry name" value="ATPase-IB2_Cd"/>
    <property type="match status" value="1"/>
</dbReference>
<dbReference type="InterPro" id="IPR001757">
    <property type="entry name" value="P_typ_ATPase"/>
</dbReference>
<keyword evidence="6 15" id="KW-0812">Transmembrane</keyword>
<dbReference type="Gene3D" id="3.40.1110.10">
    <property type="entry name" value="Calcium-transporting ATPase, cytoplasmic domain N"/>
    <property type="match status" value="1"/>
</dbReference>